<keyword evidence="8 19" id="KW-0479">Metal-binding</keyword>
<dbReference type="InterPro" id="IPR006309">
    <property type="entry name" value="DnaQ_proteo"/>
</dbReference>
<keyword evidence="7 20" id="KW-0540">Nuclease</keyword>
<dbReference type="FunFam" id="3.30.420.10:FF:000012">
    <property type="entry name" value="DNA polymerase III subunit epsilon"/>
    <property type="match status" value="1"/>
</dbReference>
<dbReference type="GO" id="GO:0005829">
    <property type="term" value="C:cytosol"/>
    <property type="evidence" value="ECO:0007669"/>
    <property type="project" value="TreeGrafter"/>
</dbReference>
<comment type="function">
    <text evidence="14 20">DNA polymerase III is a complex, multichain enzyme responsible for most of the replicative synthesis in bacteria. The epsilon subunit contain the editing function and is a proofreading 3'-5' exonuclease.</text>
</comment>
<dbReference type="Pfam" id="PF00929">
    <property type="entry name" value="RNase_T"/>
    <property type="match status" value="1"/>
</dbReference>
<reference evidence="22 23" key="1">
    <citation type="submission" date="2020-08" db="EMBL/GenBank/DDBJ databases">
        <title>Genomic Encyclopedia of Type Strains, Phase IV (KMG-IV): sequencing the most valuable type-strain genomes for metagenomic binning, comparative biology and taxonomic classification.</title>
        <authorList>
            <person name="Goeker M."/>
        </authorList>
    </citation>
    <scope>NUCLEOTIDE SEQUENCE [LARGE SCALE GENOMIC DNA]</scope>
    <source>
        <strain evidence="22 23">DSM 25966</strain>
    </source>
</reference>
<keyword evidence="11 19" id="KW-0460">Magnesium</keyword>
<keyword evidence="4 20" id="KW-0808">Transferase</keyword>
<keyword evidence="9 20" id="KW-0378">Hydrolase</keyword>
<feature type="binding site" evidence="18">
    <location>
        <position position="52"/>
    </location>
    <ligand>
        <name>substrate</name>
    </ligand>
</feature>
<dbReference type="AlphaFoldDB" id="A0A840AN28"/>
<evidence type="ECO:0000256" key="2">
    <source>
        <dbReference type="ARBA" id="ARBA00012417"/>
    </source>
</evidence>
<evidence type="ECO:0000256" key="7">
    <source>
        <dbReference type="ARBA" id="ARBA00022722"/>
    </source>
</evidence>
<dbReference type="Proteomes" id="UP000553963">
    <property type="component" value="Unassembled WGS sequence"/>
</dbReference>
<dbReference type="InterPro" id="IPR036397">
    <property type="entry name" value="RNaseH_sf"/>
</dbReference>
<dbReference type="InterPro" id="IPR012337">
    <property type="entry name" value="RNaseH-like_sf"/>
</dbReference>
<evidence type="ECO:0000256" key="4">
    <source>
        <dbReference type="ARBA" id="ARBA00022679"/>
    </source>
</evidence>
<evidence type="ECO:0000256" key="6">
    <source>
        <dbReference type="ARBA" id="ARBA00022705"/>
    </source>
</evidence>
<feature type="binding site" evidence="18">
    <location>
        <position position="57"/>
    </location>
    <ligand>
        <name>substrate</name>
    </ligand>
</feature>
<evidence type="ECO:0000256" key="5">
    <source>
        <dbReference type="ARBA" id="ARBA00022695"/>
    </source>
</evidence>
<comment type="caution">
    <text evidence="22">The sequence shown here is derived from an EMBL/GenBank/DDBJ whole genome shotgun (WGS) entry which is preliminary data.</text>
</comment>
<keyword evidence="12 20" id="KW-0239">DNA-directed DNA polymerase</keyword>
<dbReference type="GO" id="GO:0045004">
    <property type="term" value="P:DNA replication proofreading"/>
    <property type="evidence" value="ECO:0007669"/>
    <property type="project" value="TreeGrafter"/>
</dbReference>
<proteinExistence type="predicted"/>
<evidence type="ECO:0000313" key="23">
    <source>
        <dbReference type="Proteomes" id="UP000553963"/>
    </source>
</evidence>
<dbReference type="GO" id="GO:0003887">
    <property type="term" value="F:DNA-directed DNA polymerase activity"/>
    <property type="evidence" value="ECO:0007669"/>
    <property type="project" value="UniProtKB-KW"/>
</dbReference>
<evidence type="ECO:0000256" key="18">
    <source>
        <dbReference type="PIRSR" id="PIRSR606309-2"/>
    </source>
</evidence>
<name>A0A840AN28_9HYPH</name>
<dbReference type="NCBIfam" id="TIGR00573">
    <property type="entry name" value="dnaq"/>
    <property type="match status" value="1"/>
</dbReference>
<comment type="subunit">
    <text evidence="15 20">DNA polymerase III contains a core (composed of alpha, epsilon and theta chains) that associates with a tau subunit. This core dimerizes to form the POLIII' complex. PolIII' associates with the gamma complex (composed of gamma, delta, delta', psi and chi chains) and with the beta chain to form the complete DNA polymerase III complex.</text>
</comment>
<gene>
    <name evidence="20" type="primary">dnaQ</name>
    <name evidence="22" type="ORF">GGR25_002072</name>
</gene>
<dbReference type="GO" id="GO:0008408">
    <property type="term" value="F:3'-5' exonuclease activity"/>
    <property type="evidence" value="ECO:0007669"/>
    <property type="project" value="TreeGrafter"/>
</dbReference>
<keyword evidence="6 20" id="KW-0235">DNA replication</keyword>
<evidence type="ECO:0000256" key="1">
    <source>
        <dbReference type="ARBA" id="ARBA00001936"/>
    </source>
</evidence>
<dbReference type="RefSeq" id="WP_183398708.1">
    <property type="nucleotide sequence ID" value="NZ_JACIDS010000003.1"/>
</dbReference>
<feature type="binding site" evidence="19">
    <location>
        <position position="155"/>
    </location>
    <ligand>
        <name>a divalent metal cation</name>
        <dbReference type="ChEBI" id="CHEBI:60240"/>
        <label>1</label>
        <note>catalytic</note>
    </ligand>
</feature>
<feature type="domain" description="Exonuclease" evidence="21">
    <location>
        <begin position="2"/>
        <end position="172"/>
    </location>
</feature>
<evidence type="ECO:0000259" key="21">
    <source>
        <dbReference type="SMART" id="SM00479"/>
    </source>
</evidence>
<evidence type="ECO:0000256" key="9">
    <source>
        <dbReference type="ARBA" id="ARBA00022801"/>
    </source>
</evidence>
<feature type="binding site" evidence="19">
    <location>
        <position position="7"/>
    </location>
    <ligand>
        <name>a divalent metal cation</name>
        <dbReference type="ChEBI" id="CHEBI:60240"/>
        <label>1</label>
        <note>catalytic</note>
    </ligand>
</feature>
<dbReference type="SUPFAM" id="SSF53098">
    <property type="entry name" value="Ribonuclease H-like"/>
    <property type="match status" value="1"/>
</dbReference>
<comment type="cofactor">
    <cofactor evidence="1 20">
        <name>Mn(2+)</name>
        <dbReference type="ChEBI" id="CHEBI:29035"/>
    </cofactor>
</comment>
<keyword evidence="13 19" id="KW-0464">Manganese</keyword>
<sequence>MREIVFDTETTGLEPLKGDRLVEIGCVELFNHLPTGRNYHVYLNPERTMPVEAFRVHGLSDEFLADKPLFADVADEFAAFIEGATMIAHNASFDVAFLNAELGRLSRPPIPPDRVIDTLVLARRKHPNGPNSLDALCARYGIDTSKRTLHGGLLDAELLAEVYLELIGGRQPGLVLVAVEEKPVVDAGPSAPVRGVVGRRPEPLAPRGSEEEFKAHEAFVGKIKEAIWSRYAAPPSD</sequence>
<evidence type="ECO:0000256" key="17">
    <source>
        <dbReference type="PIRSR" id="PIRSR606309-1"/>
    </source>
</evidence>
<feature type="binding site" evidence="18">
    <location>
        <position position="7"/>
    </location>
    <ligand>
        <name>substrate</name>
    </ligand>
</feature>
<dbReference type="NCBIfam" id="TIGR01406">
    <property type="entry name" value="dnaQ_proteo"/>
    <property type="match status" value="1"/>
</dbReference>
<evidence type="ECO:0000256" key="3">
    <source>
        <dbReference type="ARBA" id="ARBA00020352"/>
    </source>
</evidence>
<feature type="binding site" evidence="18">
    <location>
        <position position="9"/>
    </location>
    <ligand>
        <name>substrate</name>
    </ligand>
</feature>
<evidence type="ECO:0000256" key="15">
    <source>
        <dbReference type="ARBA" id="ARBA00026073"/>
    </source>
</evidence>
<dbReference type="GO" id="GO:0046872">
    <property type="term" value="F:metal ion binding"/>
    <property type="evidence" value="ECO:0007669"/>
    <property type="project" value="UniProtKB-KW"/>
</dbReference>
<evidence type="ECO:0000256" key="16">
    <source>
        <dbReference type="ARBA" id="ARBA00049244"/>
    </source>
</evidence>
<evidence type="ECO:0000313" key="22">
    <source>
        <dbReference type="EMBL" id="MBB3931022.1"/>
    </source>
</evidence>
<keyword evidence="10 20" id="KW-0269">Exonuclease</keyword>
<accession>A0A840AN28</accession>
<keyword evidence="23" id="KW-1185">Reference proteome</keyword>
<dbReference type="CDD" id="cd06131">
    <property type="entry name" value="DNA_pol_III_epsilon_Ecoli_like"/>
    <property type="match status" value="1"/>
</dbReference>
<dbReference type="InterPro" id="IPR013520">
    <property type="entry name" value="Ribonucl_H"/>
</dbReference>
<protein>
    <recommendedName>
        <fullName evidence="3 20">DNA polymerase III subunit epsilon</fullName>
        <ecNumber evidence="2 20">2.7.7.7</ecNumber>
    </recommendedName>
</protein>
<keyword evidence="5 20" id="KW-0548">Nucleotidyltransferase</keyword>
<feature type="active site" description="Proton acceptor" evidence="17">
    <location>
        <position position="150"/>
    </location>
</feature>
<evidence type="ECO:0000256" key="13">
    <source>
        <dbReference type="ARBA" id="ARBA00023211"/>
    </source>
</evidence>
<dbReference type="Gene3D" id="3.30.420.10">
    <property type="entry name" value="Ribonuclease H-like superfamily/Ribonuclease H"/>
    <property type="match status" value="1"/>
</dbReference>
<dbReference type="InterPro" id="IPR006054">
    <property type="entry name" value="DnaQ"/>
</dbReference>
<dbReference type="PANTHER" id="PTHR30231">
    <property type="entry name" value="DNA POLYMERASE III SUBUNIT EPSILON"/>
    <property type="match status" value="1"/>
</dbReference>
<comment type="cofactor">
    <cofactor evidence="19">
        <name>Mg(2+)</name>
        <dbReference type="ChEBI" id="CHEBI:18420"/>
    </cofactor>
    <cofactor evidence="19">
        <name>Mn(2+)</name>
        <dbReference type="ChEBI" id="CHEBI:29035"/>
    </cofactor>
    <text evidence="19">Binds 2 divalent metal cations. Magnesium or manganese.</text>
</comment>
<comment type="catalytic activity">
    <reaction evidence="16 20">
        <text>DNA(n) + a 2'-deoxyribonucleoside 5'-triphosphate = DNA(n+1) + diphosphate</text>
        <dbReference type="Rhea" id="RHEA:22508"/>
        <dbReference type="Rhea" id="RHEA-COMP:17339"/>
        <dbReference type="Rhea" id="RHEA-COMP:17340"/>
        <dbReference type="ChEBI" id="CHEBI:33019"/>
        <dbReference type="ChEBI" id="CHEBI:61560"/>
        <dbReference type="ChEBI" id="CHEBI:173112"/>
        <dbReference type="EC" id="2.7.7.7"/>
    </reaction>
</comment>
<dbReference type="EMBL" id="JACIDS010000003">
    <property type="protein sequence ID" value="MBB3931022.1"/>
    <property type="molecule type" value="Genomic_DNA"/>
</dbReference>
<feature type="binding site" evidence="19">
    <location>
        <position position="9"/>
    </location>
    <ligand>
        <name>a divalent metal cation</name>
        <dbReference type="ChEBI" id="CHEBI:60240"/>
        <label>1</label>
        <note>catalytic</note>
    </ligand>
</feature>
<dbReference type="NCBIfam" id="NF004316">
    <property type="entry name" value="PRK05711.1"/>
    <property type="match status" value="1"/>
</dbReference>
<feature type="binding site" evidence="18">
    <location>
        <position position="155"/>
    </location>
    <ligand>
        <name>substrate</name>
    </ligand>
</feature>
<evidence type="ECO:0000256" key="8">
    <source>
        <dbReference type="ARBA" id="ARBA00022723"/>
    </source>
</evidence>
<evidence type="ECO:0000256" key="10">
    <source>
        <dbReference type="ARBA" id="ARBA00022839"/>
    </source>
</evidence>
<evidence type="ECO:0000256" key="19">
    <source>
        <dbReference type="PIRSR" id="PIRSR606309-3"/>
    </source>
</evidence>
<evidence type="ECO:0000256" key="20">
    <source>
        <dbReference type="RuleBase" id="RU364087"/>
    </source>
</evidence>
<organism evidence="22 23">
    <name type="scientific">Kaistia hirudinis</name>
    <dbReference type="NCBI Taxonomy" id="1293440"/>
    <lineage>
        <taxon>Bacteria</taxon>
        <taxon>Pseudomonadati</taxon>
        <taxon>Pseudomonadota</taxon>
        <taxon>Alphaproteobacteria</taxon>
        <taxon>Hyphomicrobiales</taxon>
        <taxon>Kaistiaceae</taxon>
        <taxon>Kaistia</taxon>
    </lineage>
</organism>
<evidence type="ECO:0000256" key="14">
    <source>
        <dbReference type="ARBA" id="ARBA00025483"/>
    </source>
</evidence>
<evidence type="ECO:0000256" key="11">
    <source>
        <dbReference type="ARBA" id="ARBA00022842"/>
    </source>
</evidence>
<evidence type="ECO:0000256" key="12">
    <source>
        <dbReference type="ARBA" id="ARBA00022932"/>
    </source>
</evidence>
<dbReference type="EC" id="2.7.7.7" evidence="2 20"/>
<dbReference type="GO" id="GO:0003677">
    <property type="term" value="F:DNA binding"/>
    <property type="evidence" value="ECO:0007669"/>
    <property type="project" value="InterPro"/>
</dbReference>
<dbReference type="SMART" id="SM00479">
    <property type="entry name" value="EXOIII"/>
    <property type="match status" value="1"/>
</dbReference>
<dbReference type="PANTHER" id="PTHR30231:SF41">
    <property type="entry name" value="DNA POLYMERASE III SUBUNIT EPSILON"/>
    <property type="match status" value="1"/>
</dbReference>